<dbReference type="Pfam" id="PF01331">
    <property type="entry name" value="mRNA_cap_enzyme"/>
    <property type="match status" value="1"/>
</dbReference>
<evidence type="ECO:0000313" key="11">
    <source>
        <dbReference type="EMBL" id="KAF5358486.1"/>
    </source>
</evidence>
<feature type="domain" description="mRNA capping enzyme C-terminal" evidence="9">
    <location>
        <begin position="355"/>
        <end position="472"/>
    </location>
</feature>
<dbReference type="SUPFAM" id="SSF54695">
    <property type="entry name" value="POZ domain"/>
    <property type="match status" value="1"/>
</dbReference>
<dbReference type="SUPFAM" id="SSF81382">
    <property type="entry name" value="Skp1 dimerisation domain-like"/>
    <property type="match status" value="1"/>
</dbReference>
<keyword evidence="5" id="KW-0506">mRNA capping</keyword>
<dbReference type="SUPFAM" id="SSF56091">
    <property type="entry name" value="DNA ligase/mRNA capping enzyme, catalytic domain"/>
    <property type="match status" value="1"/>
</dbReference>
<dbReference type="SUPFAM" id="SSF50249">
    <property type="entry name" value="Nucleic acid-binding proteins"/>
    <property type="match status" value="1"/>
</dbReference>
<dbReference type="PANTHER" id="PTHR11165">
    <property type="entry name" value="SKP1"/>
    <property type="match status" value="1"/>
</dbReference>
<dbReference type="Gene3D" id="3.30.470.30">
    <property type="entry name" value="DNA ligase/mRNA capping enzyme"/>
    <property type="match status" value="1"/>
</dbReference>
<dbReference type="OrthoDB" id="200924at2759"/>
<dbReference type="GO" id="GO:0004484">
    <property type="term" value="F:mRNA guanylyltransferase activity"/>
    <property type="evidence" value="ECO:0007669"/>
    <property type="project" value="UniProtKB-EC"/>
</dbReference>
<feature type="region of interest" description="Disordered" evidence="6">
    <location>
        <begin position="63"/>
        <end position="85"/>
    </location>
</feature>
<dbReference type="InterPro" id="IPR001232">
    <property type="entry name" value="SKP1-like"/>
</dbReference>
<dbReference type="GO" id="GO:0006370">
    <property type="term" value="P:7-methylguanosine mRNA capping"/>
    <property type="evidence" value="ECO:0007669"/>
    <property type="project" value="UniProtKB-KW"/>
</dbReference>
<accession>A0A8H5G590</accession>
<feature type="domain" description="mRNA capping enzyme adenylation" evidence="7">
    <location>
        <begin position="218"/>
        <end position="352"/>
    </location>
</feature>
<comment type="similarity">
    <text evidence="1">Belongs to the SKP1 family.</text>
</comment>
<evidence type="ECO:0000256" key="6">
    <source>
        <dbReference type="SAM" id="MobiDB-lite"/>
    </source>
</evidence>
<feature type="compositionally biased region" description="Low complexity" evidence="6">
    <location>
        <begin position="494"/>
        <end position="503"/>
    </location>
</feature>
<organism evidence="11 12">
    <name type="scientific">Leucocoprinus leucothites</name>
    <dbReference type="NCBI Taxonomy" id="201217"/>
    <lineage>
        <taxon>Eukaryota</taxon>
        <taxon>Fungi</taxon>
        <taxon>Dikarya</taxon>
        <taxon>Basidiomycota</taxon>
        <taxon>Agaricomycotina</taxon>
        <taxon>Agaricomycetes</taxon>
        <taxon>Agaricomycetidae</taxon>
        <taxon>Agaricales</taxon>
        <taxon>Agaricineae</taxon>
        <taxon>Agaricaceae</taxon>
        <taxon>Leucocoprinus</taxon>
    </lineage>
</organism>
<name>A0A8H5G590_9AGAR</name>
<evidence type="ECO:0000256" key="5">
    <source>
        <dbReference type="ARBA" id="ARBA00023042"/>
    </source>
</evidence>
<evidence type="ECO:0000259" key="7">
    <source>
        <dbReference type="Pfam" id="PF01331"/>
    </source>
</evidence>
<keyword evidence="4" id="KW-0833">Ubl conjugation pathway</keyword>
<dbReference type="InterPro" id="IPR016072">
    <property type="entry name" value="Skp1_comp_dimer"/>
</dbReference>
<sequence length="561" mass="64649">MVKNMVLLVTSDNEQFQTEKEVVERSVLIKNMLEDVGESDQPIPLPNVSSSVLKKVLEYCEHHRGEPLPTPDSESNQDETRKRTTDISEWDQKFITVDQEMLFEIILAANYLDIKSLLDVGCKTVANMIKGKTPEEIRKLFNIVNDFTPEEEAQIKKENLPMSVSAFVHGPWFGLRVLTPSTERYVIGHLPGDLVPRNSEQERWLKNHVSRLCHTDPDRFWVCEKSDGVRVLLFVLTDPGTGEQTTFIIDRHNTYRQLSGLYFPHHENPRKPLLDTLVDGELVVDVDPRTQRETLRYLAFDCLIADNQNVMSKPLDKRCGRLNTWFFKPYEKMMIDHPHMASQQPFQLKWKPPSENSIDFKLVLRFPPLAHDPKTPDFHAKPLFLLHAWTGGDGAQNYEQYDEMYVEDDEWERLKQSGEQIDDRIVEVHWELEHSRWRMMRFRDDKPNGNHISVIEKIIQSIADGVEKETLLERSDAIRNAWKARLGQPTTSAPPHQQSHHSQMPPPPPPPSSSRPMQPTAPPSGPPQQHAMPRLELRYGPLAVPMWSKVAGPPVFAGMQR</sequence>
<dbReference type="InterPro" id="IPR012340">
    <property type="entry name" value="NA-bd_OB-fold"/>
</dbReference>
<dbReference type="InterPro" id="IPR016073">
    <property type="entry name" value="Skp1_comp_POZ"/>
</dbReference>
<proteinExistence type="inferred from homology"/>
<feature type="compositionally biased region" description="Pro residues" evidence="6">
    <location>
        <begin position="504"/>
        <end position="526"/>
    </location>
</feature>
<dbReference type="Pfam" id="PF03919">
    <property type="entry name" value="mRNA_cap_C"/>
    <property type="match status" value="1"/>
</dbReference>
<dbReference type="GO" id="GO:0006511">
    <property type="term" value="P:ubiquitin-dependent protein catabolic process"/>
    <property type="evidence" value="ECO:0007669"/>
    <property type="project" value="InterPro"/>
</dbReference>
<dbReference type="InterPro" id="IPR013846">
    <property type="entry name" value="mRNA_cap_enzyme_C"/>
</dbReference>
<evidence type="ECO:0000259" key="8">
    <source>
        <dbReference type="Pfam" id="PF01466"/>
    </source>
</evidence>
<gene>
    <name evidence="11" type="ORF">D9756_001340</name>
</gene>
<dbReference type="SMART" id="SM00512">
    <property type="entry name" value="Skp1"/>
    <property type="match status" value="1"/>
</dbReference>
<evidence type="ECO:0000256" key="3">
    <source>
        <dbReference type="ARBA" id="ARBA00022664"/>
    </source>
</evidence>
<keyword evidence="3" id="KW-0507">mRNA processing</keyword>
<evidence type="ECO:0000256" key="4">
    <source>
        <dbReference type="ARBA" id="ARBA00022786"/>
    </source>
</evidence>
<comment type="caution">
    <text evidence="11">The sequence shown here is derived from an EMBL/GenBank/DDBJ whole genome shotgun (WGS) entry which is preliminary data.</text>
</comment>
<evidence type="ECO:0000256" key="1">
    <source>
        <dbReference type="ARBA" id="ARBA00009993"/>
    </source>
</evidence>
<dbReference type="FunFam" id="3.30.710.10:FF:000026">
    <property type="entry name" value="E3 ubiquitin ligase complex SCF subunit"/>
    <property type="match status" value="1"/>
</dbReference>
<dbReference type="Pfam" id="PF01466">
    <property type="entry name" value="Skp1"/>
    <property type="match status" value="1"/>
</dbReference>
<dbReference type="CDD" id="cd18322">
    <property type="entry name" value="BTB_POZ_SKP1"/>
    <property type="match status" value="1"/>
</dbReference>
<feature type="domain" description="SKP1 component dimerisation" evidence="8">
    <location>
        <begin position="115"/>
        <end position="159"/>
    </location>
</feature>
<dbReference type="InterPro" id="IPR016897">
    <property type="entry name" value="SKP1"/>
</dbReference>
<feature type="domain" description="SKP1 component POZ" evidence="10">
    <location>
        <begin position="4"/>
        <end position="64"/>
    </location>
</feature>
<dbReference type="Pfam" id="PF03931">
    <property type="entry name" value="Skp1_POZ"/>
    <property type="match status" value="1"/>
</dbReference>
<dbReference type="InterPro" id="IPR011333">
    <property type="entry name" value="SKP1/BTB/POZ_sf"/>
</dbReference>
<evidence type="ECO:0000256" key="2">
    <source>
        <dbReference type="ARBA" id="ARBA00012475"/>
    </source>
</evidence>
<dbReference type="Proteomes" id="UP000559027">
    <property type="component" value="Unassembled WGS sequence"/>
</dbReference>
<protein>
    <recommendedName>
        <fullName evidence="2">mRNA guanylyltransferase</fullName>
        <ecNumber evidence="2">2.7.7.50</ecNumber>
    </recommendedName>
</protein>
<dbReference type="Gene3D" id="3.30.710.10">
    <property type="entry name" value="Potassium Channel Kv1.1, Chain A"/>
    <property type="match status" value="1"/>
</dbReference>
<dbReference type="InterPro" id="IPR036296">
    <property type="entry name" value="SKP1-like_dim_sf"/>
</dbReference>
<dbReference type="EC" id="2.7.7.50" evidence="2"/>
<dbReference type="GO" id="GO:0005524">
    <property type="term" value="F:ATP binding"/>
    <property type="evidence" value="ECO:0007669"/>
    <property type="project" value="InterPro"/>
</dbReference>
<evidence type="ECO:0000259" key="9">
    <source>
        <dbReference type="Pfam" id="PF03919"/>
    </source>
</evidence>
<feature type="region of interest" description="Disordered" evidence="6">
    <location>
        <begin position="487"/>
        <end position="537"/>
    </location>
</feature>
<evidence type="ECO:0000313" key="12">
    <source>
        <dbReference type="Proteomes" id="UP000559027"/>
    </source>
</evidence>
<dbReference type="AlphaFoldDB" id="A0A8H5G590"/>
<dbReference type="EMBL" id="JAACJO010000005">
    <property type="protein sequence ID" value="KAF5358486.1"/>
    <property type="molecule type" value="Genomic_DNA"/>
</dbReference>
<dbReference type="InterPro" id="IPR001339">
    <property type="entry name" value="mRNA_cap_enzyme_adenylation"/>
</dbReference>
<reference evidence="11 12" key="1">
    <citation type="journal article" date="2020" name="ISME J.">
        <title>Uncovering the hidden diversity of litter-decomposition mechanisms in mushroom-forming fungi.</title>
        <authorList>
            <person name="Floudas D."/>
            <person name="Bentzer J."/>
            <person name="Ahren D."/>
            <person name="Johansson T."/>
            <person name="Persson P."/>
            <person name="Tunlid A."/>
        </authorList>
    </citation>
    <scope>NUCLEOTIDE SEQUENCE [LARGE SCALE GENOMIC DNA]</scope>
    <source>
        <strain evidence="11 12">CBS 146.42</strain>
    </source>
</reference>
<dbReference type="Gene3D" id="2.40.50.140">
    <property type="entry name" value="Nucleic acid-binding proteins"/>
    <property type="match status" value="1"/>
</dbReference>
<evidence type="ECO:0000259" key="10">
    <source>
        <dbReference type="Pfam" id="PF03931"/>
    </source>
</evidence>
<keyword evidence="12" id="KW-1185">Reference proteome</keyword>
<dbReference type="CDD" id="cd07895">
    <property type="entry name" value="Adenylation_mRNA_capping"/>
    <property type="match status" value="1"/>
</dbReference>